<dbReference type="SUPFAM" id="SSF56784">
    <property type="entry name" value="HAD-like"/>
    <property type="match status" value="1"/>
</dbReference>
<evidence type="ECO:0000313" key="5">
    <source>
        <dbReference type="Proteomes" id="UP001243623"/>
    </source>
</evidence>
<sequence>MKAVIFDMDGVIIDSEPIYNKIHADMLREFGITEFLDCPEDYTGMTSMSVFTKTRELYQLKQTIAEIAAYQRDIIIREIKKLDDEPITGIRELLASLKKHKIKTAIASSSERLFINTVVDKFGLHDYFDVIVSGDDIENSKPAPDIFLKAAHLLCVEPANCLVIEDSKSGTIAAKAAAMKCVGFANPNSGKQDLSQADKIISSIHEINILEYIKTLNFK</sequence>
<dbReference type="PRINTS" id="PR00413">
    <property type="entry name" value="HADHALOGNASE"/>
</dbReference>
<dbReference type="Gene3D" id="3.40.50.1000">
    <property type="entry name" value="HAD superfamily/HAD-like"/>
    <property type="match status" value="1"/>
</dbReference>
<gene>
    <name evidence="4" type="ORF">P3F81_00800</name>
</gene>
<dbReference type="InterPro" id="IPR023198">
    <property type="entry name" value="PGP-like_dom2"/>
</dbReference>
<dbReference type="KEGG" id="sgbi:P3F81_00800"/>
<dbReference type="NCBIfam" id="TIGR01509">
    <property type="entry name" value="HAD-SF-IA-v3"/>
    <property type="match status" value="1"/>
</dbReference>
<dbReference type="SFLD" id="SFLDG01129">
    <property type="entry name" value="C1.5:_HAD__Beta-PGM__Phosphata"/>
    <property type="match status" value="1"/>
</dbReference>
<dbReference type="InterPro" id="IPR023214">
    <property type="entry name" value="HAD_sf"/>
</dbReference>
<evidence type="ECO:0000256" key="2">
    <source>
        <dbReference type="ARBA" id="ARBA00022723"/>
    </source>
</evidence>
<organism evidence="4 5">
    <name type="scientific">Selenobaculum gibii</name>
    <dbReference type="NCBI Taxonomy" id="3054208"/>
    <lineage>
        <taxon>Bacteria</taxon>
        <taxon>Bacillati</taxon>
        <taxon>Bacillota</taxon>
        <taxon>Negativicutes</taxon>
        <taxon>Selenomonadales</taxon>
        <taxon>Selenomonadaceae</taxon>
        <taxon>Selenobaculum</taxon>
    </lineage>
</organism>
<name>A0A9Y2EU11_9FIRM</name>
<keyword evidence="3 4" id="KW-0378">Hydrolase</keyword>
<dbReference type="GO" id="GO:0016787">
    <property type="term" value="F:hydrolase activity"/>
    <property type="evidence" value="ECO:0007669"/>
    <property type="project" value="UniProtKB-KW"/>
</dbReference>
<dbReference type="SFLD" id="SFLDS00003">
    <property type="entry name" value="Haloacid_Dehalogenase"/>
    <property type="match status" value="1"/>
</dbReference>
<dbReference type="InterPro" id="IPR036412">
    <property type="entry name" value="HAD-like_sf"/>
</dbReference>
<protein>
    <submittedName>
        <fullName evidence="4">HAD family hydrolase</fullName>
    </submittedName>
</protein>
<dbReference type="Pfam" id="PF13419">
    <property type="entry name" value="HAD_2"/>
    <property type="match status" value="1"/>
</dbReference>
<dbReference type="GO" id="GO:0046872">
    <property type="term" value="F:metal ion binding"/>
    <property type="evidence" value="ECO:0007669"/>
    <property type="project" value="UniProtKB-KW"/>
</dbReference>
<dbReference type="InterPro" id="IPR041492">
    <property type="entry name" value="HAD_2"/>
</dbReference>
<evidence type="ECO:0000256" key="3">
    <source>
        <dbReference type="ARBA" id="ARBA00022801"/>
    </source>
</evidence>
<dbReference type="RefSeq" id="WP_147667274.1">
    <property type="nucleotide sequence ID" value="NZ_CP120678.1"/>
</dbReference>
<dbReference type="AlphaFoldDB" id="A0A9Y2EU11"/>
<dbReference type="PANTHER" id="PTHR18901:SF38">
    <property type="entry name" value="PSEUDOURIDINE-5'-PHOSPHATASE"/>
    <property type="match status" value="1"/>
</dbReference>
<reference evidence="4" key="1">
    <citation type="submission" date="2023-03" db="EMBL/GenBank/DDBJ databases">
        <title>Selenobaculum gbiensis gen. nov. sp. nov., a new bacterium isolated from the gut microbiota of IBD patient.</title>
        <authorList>
            <person name="Yeo S."/>
            <person name="Park H."/>
            <person name="Huh C.S."/>
        </authorList>
    </citation>
    <scope>NUCLEOTIDE SEQUENCE</scope>
    <source>
        <strain evidence="4">ICN-92133</strain>
    </source>
</reference>
<dbReference type="SFLD" id="SFLDG01135">
    <property type="entry name" value="C1.5.6:_HAD__Beta-PGM__Phospha"/>
    <property type="match status" value="1"/>
</dbReference>
<proteinExistence type="inferred from homology"/>
<keyword evidence="2" id="KW-0479">Metal-binding</keyword>
<evidence type="ECO:0000313" key="4">
    <source>
        <dbReference type="EMBL" id="WIW70895.1"/>
    </source>
</evidence>
<comment type="similarity">
    <text evidence="1">Belongs to the HAD-like hydrolase superfamily. CbbY/CbbZ/Gph/YieH family.</text>
</comment>
<dbReference type="CDD" id="cd16423">
    <property type="entry name" value="HAD_BPGM-like"/>
    <property type="match status" value="1"/>
</dbReference>
<accession>A0A9Y2EU11</accession>
<dbReference type="Proteomes" id="UP001243623">
    <property type="component" value="Chromosome"/>
</dbReference>
<dbReference type="Gene3D" id="1.10.150.240">
    <property type="entry name" value="Putative phosphatase, domain 2"/>
    <property type="match status" value="1"/>
</dbReference>
<dbReference type="EMBL" id="CP120678">
    <property type="protein sequence ID" value="WIW70895.1"/>
    <property type="molecule type" value="Genomic_DNA"/>
</dbReference>
<dbReference type="InterPro" id="IPR006439">
    <property type="entry name" value="HAD-SF_hydro_IA"/>
</dbReference>
<dbReference type="NCBIfam" id="TIGR01549">
    <property type="entry name" value="HAD-SF-IA-v1"/>
    <property type="match status" value="1"/>
</dbReference>
<keyword evidence="5" id="KW-1185">Reference proteome</keyword>
<dbReference type="FunFam" id="3.40.50.1000:FF:000036">
    <property type="entry name" value="HAD family hydrolase"/>
    <property type="match status" value="1"/>
</dbReference>
<evidence type="ECO:0000256" key="1">
    <source>
        <dbReference type="ARBA" id="ARBA00006171"/>
    </source>
</evidence>
<dbReference type="PANTHER" id="PTHR18901">
    <property type="entry name" value="2-DEOXYGLUCOSE-6-PHOSPHATE PHOSPHATASE 2"/>
    <property type="match status" value="1"/>
</dbReference>